<sequence>MKQIAFILFLIFISCKNESKTEPQNKKSTETNSLKNSNNIIIPADVDLAFETFFEYFNKDSLFQVSRIDFPLKIMELDSENDYADVEKLIDLQSYRMLNLKYDSSFEKRAYDKYTQETLLNGNSAIVKMRGIDNGIYTDYEFKKSDGQWKLETWKDSST</sequence>
<reference evidence="1 2" key="1">
    <citation type="submission" date="2019-05" db="EMBL/GenBank/DDBJ databases">
        <title>Algicella ahnfeltiae gen. nov., sp. nov., a novel marine bacterium of the family Flavobacteriaceae isolated from a red alga.</title>
        <authorList>
            <person name="Nedashkovskaya O.I."/>
            <person name="Kukhlevskiy A.D."/>
            <person name="Kim S.-G."/>
            <person name="Zhukova N.V."/>
            <person name="Mikhailov V.V."/>
        </authorList>
    </citation>
    <scope>NUCLEOTIDE SEQUENCE [LARGE SCALE GENOMIC DNA]</scope>
    <source>
        <strain evidence="1 2">10Alg115</strain>
    </source>
</reference>
<proteinExistence type="predicted"/>
<keyword evidence="2" id="KW-1185">Reference proteome</keyword>
<dbReference type="Pfam" id="PF14254">
    <property type="entry name" value="DUF4348"/>
    <property type="match status" value="1"/>
</dbReference>
<dbReference type="OrthoDB" id="1043604at2"/>
<evidence type="ECO:0000313" key="2">
    <source>
        <dbReference type="Proteomes" id="UP000306229"/>
    </source>
</evidence>
<gene>
    <name evidence="1" type="ORF">FF125_04550</name>
</gene>
<dbReference type="PROSITE" id="PS51257">
    <property type="entry name" value="PROKAR_LIPOPROTEIN"/>
    <property type="match status" value="1"/>
</dbReference>
<dbReference type="Gene3D" id="3.10.450.410">
    <property type="match status" value="1"/>
</dbReference>
<evidence type="ECO:0000313" key="1">
    <source>
        <dbReference type="EMBL" id="QCX37738.1"/>
    </source>
</evidence>
<dbReference type="InterPro" id="IPR025590">
    <property type="entry name" value="DUF4348"/>
</dbReference>
<accession>A0A5B7TN37</accession>
<dbReference type="Proteomes" id="UP000306229">
    <property type="component" value="Chromosome"/>
</dbReference>
<dbReference type="KEGG" id="fbe:FF125_04550"/>
<dbReference type="EMBL" id="CP040749">
    <property type="protein sequence ID" value="QCX37738.1"/>
    <property type="molecule type" value="Genomic_DNA"/>
</dbReference>
<dbReference type="RefSeq" id="WP_138948665.1">
    <property type="nucleotide sequence ID" value="NZ_CP040749.1"/>
</dbReference>
<dbReference type="AlphaFoldDB" id="A0A5B7TN37"/>
<organism evidence="1 2">
    <name type="scientific">Aureibaculum algae</name>
    <dbReference type="NCBI Taxonomy" id="2584122"/>
    <lineage>
        <taxon>Bacteria</taxon>
        <taxon>Pseudomonadati</taxon>
        <taxon>Bacteroidota</taxon>
        <taxon>Flavobacteriia</taxon>
        <taxon>Flavobacteriales</taxon>
        <taxon>Flavobacteriaceae</taxon>
        <taxon>Aureibaculum</taxon>
    </lineage>
</organism>
<protein>
    <submittedName>
        <fullName evidence="1">DUF4348 domain-containing protein</fullName>
    </submittedName>
</protein>
<name>A0A5B7TN37_9FLAO</name>